<dbReference type="InterPro" id="IPR006785">
    <property type="entry name" value="Pex14_N"/>
</dbReference>
<feature type="region of interest" description="Disordered" evidence="1">
    <location>
        <begin position="1"/>
        <end position="77"/>
    </location>
</feature>
<dbReference type="Pfam" id="PF04695">
    <property type="entry name" value="Pex14_N"/>
    <property type="match status" value="1"/>
</dbReference>
<keyword evidence="4" id="KW-1185">Reference proteome</keyword>
<name>A0ABR0LUG8_9PEZI</name>
<feature type="domain" description="Peroxisome membrane anchor protein Pex14p N-terminal" evidence="2">
    <location>
        <begin position="62"/>
        <end position="92"/>
    </location>
</feature>
<feature type="compositionally biased region" description="Polar residues" evidence="1">
    <location>
        <begin position="12"/>
        <end position="27"/>
    </location>
</feature>
<feature type="compositionally biased region" description="Basic and acidic residues" evidence="1">
    <location>
        <begin position="50"/>
        <end position="59"/>
    </location>
</feature>
<dbReference type="Proteomes" id="UP001357485">
    <property type="component" value="Unassembled WGS sequence"/>
</dbReference>
<dbReference type="EMBL" id="JAVRRA010010285">
    <property type="protein sequence ID" value="KAK5242313.1"/>
    <property type="molecule type" value="Genomic_DNA"/>
</dbReference>
<reference evidence="3 4" key="1">
    <citation type="submission" date="2023-08" db="EMBL/GenBank/DDBJ databases">
        <title>Black Yeasts Isolated from many extreme environments.</title>
        <authorList>
            <person name="Coleine C."/>
            <person name="Stajich J.E."/>
            <person name="Selbmann L."/>
        </authorList>
    </citation>
    <scope>NUCLEOTIDE SEQUENCE [LARGE SCALE GENOMIC DNA]</scope>
    <source>
        <strain evidence="3 4">CCFEE 536</strain>
    </source>
</reference>
<evidence type="ECO:0000313" key="3">
    <source>
        <dbReference type="EMBL" id="KAK5242313.1"/>
    </source>
</evidence>
<accession>A0ABR0LUG8</accession>
<sequence length="92" mass="9547">MADSTPKKASIPSWQRASATPAASTVGSPGAEDSTKQESAPAAVSSSPEKSSKDNRSEPEVSLLDQASKFLEDPTIQGAPTDRKIAFLESKG</sequence>
<feature type="non-terminal residue" evidence="3">
    <location>
        <position position="92"/>
    </location>
</feature>
<comment type="caution">
    <text evidence="3">The sequence shown here is derived from an EMBL/GenBank/DDBJ whole genome shotgun (WGS) entry which is preliminary data.</text>
</comment>
<evidence type="ECO:0000259" key="2">
    <source>
        <dbReference type="Pfam" id="PF04695"/>
    </source>
</evidence>
<proteinExistence type="predicted"/>
<protein>
    <recommendedName>
        <fullName evidence="2">Peroxisome membrane anchor protein Pex14p N-terminal domain-containing protein</fullName>
    </recommendedName>
</protein>
<evidence type="ECO:0000313" key="4">
    <source>
        <dbReference type="Proteomes" id="UP001357485"/>
    </source>
</evidence>
<gene>
    <name evidence="3" type="ORF">LTR16_008603</name>
</gene>
<organism evidence="3 4">
    <name type="scientific">Cryomyces antarcticus</name>
    <dbReference type="NCBI Taxonomy" id="329879"/>
    <lineage>
        <taxon>Eukaryota</taxon>
        <taxon>Fungi</taxon>
        <taxon>Dikarya</taxon>
        <taxon>Ascomycota</taxon>
        <taxon>Pezizomycotina</taxon>
        <taxon>Dothideomycetes</taxon>
        <taxon>Dothideomycetes incertae sedis</taxon>
        <taxon>Cryomyces</taxon>
    </lineage>
</organism>
<dbReference type="Gene3D" id="1.10.10.10">
    <property type="entry name" value="Winged helix-like DNA-binding domain superfamily/Winged helix DNA-binding domain"/>
    <property type="match status" value="1"/>
</dbReference>
<evidence type="ECO:0000256" key="1">
    <source>
        <dbReference type="SAM" id="MobiDB-lite"/>
    </source>
</evidence>
<feature type="compositionally biased region" description="Low complexity" evidence="1">
    <location>
        <begin position="38"/>
        <end position="49"/>
    </location>
</feature>
<dbReference type="InterPro" id="IPR036388">
    <property type="entry name" value="WH-like_DNA-bd_sf"/>
</dbReference>